<dbReference type="PANTHER" id="PTHR32329">
    <property type="entry name" value="BIFUNCTIONAL PROTEIN [INCLUDES 2-HYDROXYACYL-COA DEHYDRATASE (N-TER) AND ITS ACTIVATOR DOMAIN (C_TERM)-RELATED"/>
    <property type="match status" value="1"/>
</dbReference>
<gene>
    <name evidence="2" type="ORF">D5R97_04105</name>
</gene>
<feature type="domain" description="DUF2229" evidence="1">
    <location>
        <begin position="15"/>
        <end position="71"/>
    </location>
</feature>
<comment type="caution">
    <text evidence="2">The sequence shown here is derived from an EMBL/GenBank/DDBJ whole genome shotgun (WGS) entry which is preliminary data.</text>
</comment>
<dbReference type="Proteomes" id="UP000285138">
    <property type="component" value="Unassembled WGS sequence"/>
</dbReference>
<sequence length="367" mass="40974">MKITFPHMGSLAVPLKTIFEELGQEVVAPPPITKKTVTRGVRHSPEFACFPLKVNLGNFIEALENGADTIIMAGGVGPCRFGYYAEVHREILADLGHDFELIVLEPPQGSLWGLLANIKRLGNHRSWPEIWQVIRLAWEQVLALDVLHKTSLKIRPYEKKRGTTTVAYEKGQKLVEKARTHVDISRALEEGKKLIESVEQKDLTQPPLKIGIVGEIYMVLEPYANLDIEKTLGEMGVEVNRSIYLGHWIKEHLFPKIFSTGEGEEIRKAAEGYLNHFVGGHGLESVGKTILYARDNFDGVIHVLPFTCTPEIVAQSILPQASKDLNIPFISFSLDEHSGKAGFVTRLEAFLDLLSQKKNNQELKGAV</sequence>
<organism evidence="2 3">
    <name type="scientific">Candidatus Syntrophonatronum acetioxidans</name>
    <dbReference type="NCBI Taxonomy" id="1795816"/>
    <lineage>
        <taxon>Bacteria</taxon>
        <taxon>Bacillati</taxon>
        <taxon>Bacillota</taxon>
        <taxon>Clostridia</taxon>
        <taxon>Eubacteriales</taxon>
        <taxon>Syntrophomonadaceae</taxon>
        <taxon>Candidatus Syntrophonatronum</taxon>
    </lineage>
</organism>
<evidence type="ECO:0000313" key="3">
    <source>
        <dbReference type="Proteomes" id="UP000285138"/>
    </source>
</evidence>
<dbReference type="InterPro" id="IPR051805">
    <property type="entry name" value="Dehydratase_Activator_Redct"/>
</dbReference>
<reference evidence="2 3" key="1">
    <citation type="submission" date="2018-08" db="EMBL/GenBank/DDBJ databases">
        <title>The metabolism and importance of syntrophic acetate oxidation coupled to methane or sulfide production in haloalkaline environments.</title>
        <authorList>
            <person name="Timmers P.H.A."/>
            <person name="Vavourakis C.D."/>
            <person name="Sorokin D.Y."/>
            <person name="Sinninghe Damste J.S."/>
            <person name="Muyzer G."/>
            <person name="Stams A.J.M."/>
            <person name="Plugge C.M."/>
        </authorList>
    </citation>
    <scope>NUCLEOTIDE SEQUENCE [LARGE SCALE GENOMIC DNA]</scope>
    <source>
        <strain evidence="2">MSAO_Bac1</strain>
    </source>
</reference>
<dbReference type="PANTHER" id="PTHR32329:SF2">
    <property type="entry name" value="BIFUNCTIONAL PROTEIN [INCLUDES 2-HYDROXYACYL-COA DEHYDRATASE (N-TER) AND ITS ACTIVATOR DOMAIN (C_TERM)"/>
    <property type="match status" value="1"/>
</dbReference>
<dbReference type="InterPro" id="IPR018709">
    <property type="entry name" value="CoA_activase_DUF2229"/>
</dbReference>
<evidence type="ECO:0000313" key="2">
    <source>
        <dbReference type="EMBL" id="RQD76574.1"/>
    </source>
</evidence>
<dbReference type="AlphaFoldDB" id="A0A424YFK6"/>
<dbReference type="Gene3D" id="3.40.50.11900">
    <property type="match status" value="1"/>
</dbReference>
<evidence type="ECO:0000259" key="1">
    <source>
        <dbReference type="Pfam" id="PF09989"/>
    </source>
</evidence>
<dbReference type="Pfam" id="PF09989">
    <property type="entry name" value="DUF2229"/>
    <property type="match status" value="1"/>
</dbReference>
<accession>A0A424YFK6</accession>
<dbReference type="EMBL" id="QZAA01000112">
    <property type="protein sequence ID" value="RQD76574.1"/>
    <property type="molecule type" value="Genomic_DNA"/>
</dbReference>
<name>A0A424YFK6_9FIRM</name>
<protein>
    <submittedName>
        <fullName evidence="2">CoA protein activase</fullName>
    </submittedName>
</protein>
<proteinExistence type="predicted"/>